<dbReference type="EMBL" id="JAASQL010000006">
    <property type="protein sequence ID" value="NIJ46348.1"/>
    <property type="molecule type" value="Genomic_DNA"/>
</dbReference>
<reference evidence="1 2" key="1">
    <citation type="submission" date="2020-03" db="EMBL/GenBank/DDBJ databases">
        <title>Genomic Encyclopedia of Type Strains, Phase IV (KMG-IV): sequencing the most valuable type-strain genomes for metagenomic binning, comparative biology and taxonomic classification.</title>
        <authorList>
            <person name="Goeker M."/>
        </authorList>
    </citation>
    <scope>NUCLEOTIDE SEQUENCE [LARGE SCALE GENOMIC DNA]</scope>
    <source>
        <strain evidence="1 2">DSM 101599</strain>
    </source>
</reference>
<proteinExistence type="predicted"/>
<dbReference type="Proteomes" id="UP000745859">
    <property type="component" value="Unassembled WGS sequence"/>
</dbReference>
<name>A0ABX0UBZ8_9FLAO</name>
<evidence type="ECO:0000313" key="1">
    <source>
        <dbReference type="EMBL" id="NIJ46348.1"/>
    </source>
</evidence>
<keyword evidence="2" id="KW-1185">Reference proteome</keyword>
<protein>
    <recommendedName>
        <fullName evidence="3">DUF1735 domain-containing protein</fullName>
    </recommendedName>
</protein>
<comment type="caution">
    <text evidence="1">The sequence shown here is derived from an EMBL/GenBank/DDBJ whole genome shotgun (WGS) entry which is preliminary data.</text>
</comment>
<accession>A0ABX0UBZ8</accession>
<dbReference type="PROSITE" id="PS51257">
    <property type="entry name" value="PROKAR_LIPOPROTEIN"/>
    <property type="match status" value="1"/>
</dbReference>
<dbReference type="RefSeq" id="WP_167190295.1">
    <property type="nucleotide sequence ID" value="NZ_JAASQL010000006.1"/>
</dbReference>
<sequence length="285" mass="31994">MGIRYKLQIVTLLIACSTIWIGCDSDDRFKDSSTEEVLESLSITNFELLAKDNSSYTNIDLVVGSNLQSVDSLVICLFPISVDFTDLTPAITYLGSKIEYRINNDVFKEYSIKTGESIDFSFPNIVEFKVSNSESSLFKTYRIIVDTERPILFNNPNITIPDTEVKTSYNGLEIDTWKNVGNYPIRVTLRTTNYVDIKSPDNSTSTIFSTTLTNLTNVIPTSQGKVNVFTTNATVKGVYSTTALFHLYFNENLGYIVYDDITNKYVKDIGYIPVELSLKGTIVVP</sequence>
<evidence type="ECO:0000313" key="2">
    <source>
        <dbReference type="Proteomes" id="UP000745859"/>
    </source>
</evidence>
<evidence type="ECO:0008006" key="3">
    <source>
        <dbReference type="Google" id="ProtNLM"/>
    </source>
</evidence>
<organism evidence="1 2">
    <name type="scientific">Wenyingzhuangia heitensis</name>
    <dbReference type="NCBI Taxonomy" id="1487859"/>
    <lineage>
        <taxon>Bacteria</taxon>
        <taxon>Pseudomonadati</taxon>
        <taxon>Bacteroidota</taxon>
        <taxon>Flavobacteriia</taxon>
        <taxon>Flavobacteriales</taxon>
        <taxon>Flavobacteriaceae</taxon>
        <taxon>Wenyingzhuangia</taxon>
    </lineage>
</organism>
<gene>
    <name evidence="1" type="ORF">FHR24_002835</name>
</gene>